<proteinExistence type="predicted"/>
<evidence type="ECO:0000313" key="1">
    <source>
        <dbReference type="EMBL" id="KAL2914242.1"/>
    </source>
</evidence>
<organism evidence="1 2">
    <name type="scientific">Polyrhizophydium stewartii</name>
    <dbReference type="NCBI Taxonomy" id="2732419"/>
    <lineage>
        <taxon>Eukaryota</taxon>
        <taxon>Fungi</taxon>
        <taxon>Fungi incertae sedis</taxon>
        <taxon>Chytridiomycota</taxon>
        <taxon>Chytridiomycota incertae sedis</taxon>
        <taxon>Chytridiomycetes</taxon>
        <taxon>Rhizophydiales</taxon>
        <taxon>Rhizophydiales incertae sedis</taxon>
        <taxon>Polyrhizophydium</taxon>
    </lineage>
</organism>
<dbReference type="EMBL" id="JADGIZ020000035">
    <property type="protein sequence ID" value="KAL2914242.1"/>
    <property type="molecule type" value="Genomic_DNA"/>
</dbReference>
<comment type="caution">
    <text evidence="1">The sequence shown here is derived from an EMBL/GenBank/DDBJ whole genome shotgun (WGS) entry which is preliminary data.</text>
</comment>
<protein>
    <submittedName>
        <fullName evidence="1">Uncharacterized protein</fullName>
    </submittedName>
</protein>
<sequence length="85" mass="9453">MLSQAITARNFDHIGVFVELEHVVSDDAACDLARRNDVDMFTRLAPLLSSRHWDIMEDEASKTSADKVLALIRKRKADDAAAAEP</sequence>
<dbReference type="Proteomes" id="UP001527925">
    <property type="component" value="Unassembled WGS sequence"/>
</dbReference>
<keyword evidence="2" id="KW-1185">Reference proteome</keyword>
<name>A0ABR4N401_9FUNG</name>
<reference evidence="1 2" key="1">
    <citation type="submission" date="2023-09" db="EMBL/GenBank/DDBJ databases">
        <title>Pangenome analysis of Batrachochytrium dendrobatidis and related Chytrids.</title>
        <authorList>
            <person name="Yacoub M.N."/>
            <person name="Stajich J.E."/>
            <person name="James T.Y."/>
        </authorList>
    </citation>
    <scope>NUCLEOTIDE SEQUENCE [LARGE SCALE GENOMIC DNA]</scope>
    <source>
        <strain evidence="1 2">JEL0888</strain>
    </source>
</reference>
<accession>A0ABR4N401</accession>
<gene>
    <name evidence="1" type="ORF">HK105_206186</name>
</gene>
<evidence type="ECO:0000313" key="2">
    <source>
        <dbReference type="Proteomes" id="UP001527925"/>
    </source>
</evidence>